<dbReference type="PANTHER" id="PTHR48111">
    <property type="entry name" value="REGULATOR OF RPOS"/>
    <property type="match status" value="1"/>
</dbReference>
<evidence type="ECO:0000256" key="1">
    <source>
        <dbReference type="ARBA" id="ARBA00022553"/>
    </source>
</evidence>
<evidence type="ECO:0000256" key="3">
    <source>
        <dbReference type="ARBA" id="ARBA00023015"/>
    </source>
</evidence>
<feature type="DNA-binding region" description="OmpR/PhoB-type" evidence="8">
    <location>
        <begin position="234"/>
        <end position="332"/>
    </location>
</feature>
<dbReference type="InterPro" id="IPR036388">
    <property type="entry name" value="WH-like_DNA-bd_sf"/>
</dbReference>
<organism evidence="11 12">
    <name type="scientific">Bradyrhizobium ontarionense</name>
    <dbReference type="NCBI Taxonomy" id="2898149"/>
    <lineage>
        <taxon>Bacteria</taxon>
        <taxon>Pseudomonadati</taxon>
        <taxon>Pseudomonadota</taxon>
        <taxon>Alphaproteobacteria</taxon>
        <taxon>Hyphomicrobiales</taxon>
        <taxon>Nitrobacteraceae</taxon>
        <taxon>Bradyrhizobium</taxon>
    </lineage>
</organism>
<keyword evidence="5" id="KW-0804">Transcription</keyword>
<evidence type="ECO:0000313" key="11">
    <source>
        <dbReference type="EMBL" id="UFZ06235.1"/>
    </source>
</evidence>
<dbReference type="PROSITE" id="PS51755">
    <property type="entry name" value="OMPR_PHOB"/>
    <property type="match status" value="1"/>
</dbReference>
<evidence type="ECO:0000256" key="2">
    <source>
        <dbReference type="ARBA" id="ARBA00023012"/>
    </source>
</evidence>
<evidence type="ECO:0000256" key="7">
    <source>
        <dbReference type="PROSITE-ProRule" id="PRU00169"/>
    </source>
</evidence>
<gene>
    <name evidence="11" type="ORF">LQG66_08035</name>
</gene>
<dbReference type="SMART" id="SM00448">
    <property type="entry name" value="REC"/>
    <property type="match status" value="1"/>
</dbReference>
<evidence type="ECO:0000256" key="6">
    <source>
        <dbReference type="ARBA" id="ARBA00040524"/>
    </source>
</evidence>
<dbReference type="InterPro" id="IPR001867">
    <property type="entry name" value="OmpR/PhoB-type_DNA-bd"/>
</dbReference>
<evidence type="ECO:0000259" key="10">
    <source>
        <dbReference type="PROSITE" id="PS51755"/>
    </source>
</evidence>
<evidence type="ECO:0000256" key="8">
    <source>
        <dbReference type="PROSITE-ProRule" id="PRU01091"/>
    </source>
</evidence>
<dbReference type="PANTHER" id="PTHR48111:SF22">
    <property type="entry name" value="REGULATOR OF RPOS"/>
    <property type="match status" value="1"/>
</dbReference>
<dbReference type="SUPFAM" id="SSF46894">
    <property type="entry name" value="C-terminal effector domain of the bipartite response regulators"/>
    <property type="match status" value="1"/>
</dbReference>
<dbReference type="Pfam" id="PF00486">
    <property type="entry name" value="Trans_reg_C"/>
    <property type="match status" value="1"/>
</dbReference>
<dbReference type="Pfam" id="PF00072">
    <property type="entry name" value="Response_reg"/>
    <property type="match status" value="1"/>
</dbReference>
<keyword evidence="12" id="KW-1185">Reference proteome</keyword>
<keyword evidence="2" id="KW-0902">Two-component regulatory system</keyword>
<keyword evidence="1 7" id="KW-0597">Phosphoprotein</keyword>
<feature type="modified residue" description="4-aspartylphosphate" evidence="7">
    <location>
        <position position="161"/>
    </location>
</feature>
<dbReference type="Proteomes" id="UP001431010">
    <property type="component" value="Chromosome"/>
</dbReference>
<evidence type="ECO:0000313" key="12">
    <source>
        <dbReference type="Proteomes" id="UP001431010"/>
    </source>
</evidence>
<dbReference type="PROSITE" id="PS50110">
    <property type="entry name" value="RESPONSE_REGULATORY"/>
    <property type="match status" value="1"/>
</dbReference>
<feature type="domain" description="OmpR/PhoB-type" evidence="10">
    <location>
        <begin position="234"/>
        <end position="332"/>
    </location>
</feature>
<dbReference type="InterPro" id="IPR011006">
    <property type="entry name" value="CheY-like_superfamily"/>
</dbReference>
<dbReference type="SMART" id="SM00862">
    <property type="entry name" value="Trans_reg_C"/>
    <property type="match status" value="1"/>
</dbReference>
<dbReference type="InterPro" id="IPR001789">
    <property type="entry name" value="Sig_transdc_resp-reg_receiver"/>
</dbReference>
<proteinExistence type="predicted"/>
<sequence length="336" mass="37027">MTAGLVVGACCVDSCPSIAGQHCAKIARHDIRRRYHRAAAQHCPNIARAGAARLSFCRSAEMSPLPAACLRRSGCRKRICLRGPKRHNQAKQGMSRSPWLCYSPAARKIVVRSLVIEDEPQIGAYVSRLLAQLHGVVDTVGSVSDAQHALKTFKYDLAIVDRMLPDGDALVIVTALGQLAERPAIIVLTAKDTKEDVIEGLNGGADDYLGKPFEPDEFIARVRAVLRRPRLLVQPALSFGNVELHLGSNEAVVADNRILLRRREALILGALLTRRDRVVTRAALIEEIYGFDDEIESNTLEAQVSRLRKKLFELGGNVEIRSMRGIGYMLRMAHGR</sequence>
<accession>A0ABY3RFK5</accession>
<feature type="domain" description="Response regulatory" evidence="9">
    <location>
        <begin position="112"/>
        <end position="226"/>
    </location>
</feature>
<protein>
    <recommendedName>
        <fullName evidence="6">Cell cycle response regulator CtrA</fullName>
    </recommendedName>
</protein>
<evidence type="ECO:0000256" key="5">
    <source>
        <dbReference type="ARBA" id="ARBA00023163"/>
    </source>
</evidence>
<evidence type="ECO:0000259" key="9">
    <source>
        <dbReference type="PROSITE" id="PS50110"/>
    </source>
</evidence>
<reference evidence="11" key="1">
    <citation type="journal article" date="2024" name="Antonie Van Leeuwenhoek">
        <title>Bradyrhizobium ontarionense sp. nov., a novel bacterial symbiont isolated from Aeschynomene indica (Indian jointvetch), harbours photosynthesis, nitrogen fixation and nitrous oxide (N2O) reductase genes.</title>
        <authorList>
            <person name="Bromfield E.S.P."/>
            <person name="Cloutier S."/>
        </authorList>
    </citation>
    <scope>NUCLEOTIDE SEQUENCE</scope>
    <source>
        <strain evidence="11">A19</strain>
    </source>
</reference>
<keyword evidence="4 8" id="KW-0238">DNA-binding</keyword>
<evidence type="ECO:0000256" key="4">
    <source>
        <dbReference type="ARBA" id="ARBA00023125"/>
    </source>
</evidence>
<dbReference type="Gene3D" id="1.10.10.10">
    <property type="entry name" value="Winged helix-like DNA-binding domain superfamily/Winged helix DNA-binding domain"/>
    <property type="match status" value="1"/>
</dbReference>
<dbReference type="CDD" id="cd00383">
    <property type="entry name" value="trans_reg_C"/>
    <property type="match status" value="1"/>
</dbReference>
<dbReference type="SUPFAM" id="SSF52172">
    <property type="entry name" value="CheY-like"/>
    <property type="match status" value="1"/>
</dbReference>
<dbReference type="InterPro" id="IPR016032">
    <property type="entry name" value="Sig_transdc_resp-reg_C-effctor"/>
</dbReference>
<dbReference type="Gene3D" id="6.10.250.690">
    <property type="match status" value="1"/>
</dbReference>
<dbReference type="InterPro" id="IPR039420">
    <property type="entry name" value="WalR-like"/>
</dbReference>
<name>A0ABY3RFK5_9BRAD</name>
<keyword evidence="3" id="KW-0805">Transcription regulation</keyword>
<dbReference type="RefSeq" id="WP_231325166.1">
    <property type="nucleotide sequence ID" value="NZ_CP088156.1"/>
</dbReference>
<dbReference type="Gene3D" id="3.40.50.2300">
    <property type="match status" value="1"/>
</dbReference>
<dbReference type="EMBL" id="CP088156">
    <property type="protein sequence ID" value="UFZ06235.1"/>
    <property type="molecule type" value="Genomic_DNA"/>
</dbReference>